<dbReference type="EMBL" id="DVGD01000148">
    <property type="protein sequence ID" value="HIR09726.1"/>
    <property type="molecule type" value="Genomic_DNA"/>
</dbReference>
<accession>A0A9D1A844</accession>
<evidence type="ECO:0000259" key="2">
    <source>
        <dbReference type="Pfam" id="PF24463"/>
    </source>
</evidence>
<dbReference type="InterPro" id="IPR055999">
    <property type="entry name" value="DUF7577"/>
</dbReference>
<name>A0A9D1A844_9FIRM</name>
<evidence type="ECO:0000313" key="4">
    <source>
        <dbReference type="Proteomes" id="UP000824258"/>
    </source>
</evidence>
<organism evidence="3 4">
    <name type="scientific">Candidatus Avoscillospira stercoripullorum</name>
    <dbReference type="NCBI Taxonomy" id="2840709"/>
    <lineage>
        <taxon>Bacteria</taxon>
        <taxon>Bacillati</taxon>
        <taxon>Bacillota</taxon>
        <taxon>Clostridia</taxon>
        <taxon>Eubacteriales</taxon>
        <taxon>Oscillospiraceae</taxon>
        <taxon>Oscillospiraceae incertae sedis</taxon>
        <taxon>Candidatus Avoscillospira</taxon>
    </lineage>
</organism>
<feature type="transmembrane region" description="Helical" evidence="1">
    <location>
        <begin position="42"/>
        <end position="61"/>
    </location>
</feature>
<gene>
    <name evidence="3" type="ORF">IAA70_04910</name>
</gene>
<feature type="domain" description="DUF7577" evidence="2">
    <location>
        <begin position="2"/>
        <end position="24"/>
    </location>
</feature>
<keyword evidence="1" id="KW-1133">Transmembrane helix</keyword>
<dbReference type="Proteomes" id="UP000824258">
    <property type="component" value="Unassembled WGS sequence"/>
</dbReference>
<sequence>MYCGQCGAKNDDAAAYCGNCGARLTPAQPNPVVRPKPRRSKAPVLAVAAVAVVLAIVLLVWKPFGGRSPEKVIDQLITSVLDGNMDGMLDVLPDGMLGKAMDAGDISKSEMDYYLEEGEEELQLMLEQIDDYYGDWDYEYEILSMEDLRGSELRNIQDQYEELDYDVTAAKVAEVGMTLLVDGDEESYETTRFYLIEIGRSWYFETIYSDSVF</sequence>
<proteinExistence type="predicted"/>
<dbReference type="Pfam" id="PF24463">
    <property type="entry name" value="DUF7577"/>
    <property type="match status" value="1"/>
</dbReference>
<comment type="caution">
    <text evidence="3">The sequence shown here is derived from an EMBL/GenBank/DDBJ whole genome shotgun (WGS) entry which is preliminary data.</text>
</comment>
<reference evidence="3" key="1">
    <citation type="submission" date="2020-10" db="EMBL/GenBank/DDBJ databases">
        <authorList>
            <person name="Gilroy R."/>
        </authorList>
    </citation>
    <scope>NUCLEOTIDE SEQUENCE</scope>
    <source>
        <strain evidence="3">ChiHjej9B8-7071</strain>
    </source>
</reference>
<evidence type="ECO:0000313" key="3">
    <source>
        <dbReference type="EMBL" id="HIR09726.1"/>
    </source>
</evidence>
<keyword evidence="1" id="KW-0472">Membrane</keyword>
<reference evidence="3" key="2">
    <citation type="journal article" date="2021" name="PeerJ">
        <title>Extensive microbial diversity within the chicken gut microbiome revealed by metagenomics and culture.</title>
        <authorList>
            <person name="Gilroy R."/>
            <person name="Ravi A."/>
            <person name="Getino M."/>
            <person name="Pursley I."/>
            <person name="Horton D.L."/>
            <person name="Alikhan N.F."/>
            <person name="Baker D."/>
            <person name="Gharbi K."/>
            <person name="Hall N."/>
            <person name="Watson M."/>
            <person name="Adriaenssens E.M."/>
            <person name="Foster-Nyarko E."/>
            <person name="Jarju S."/>
            <person name="Secka A."/>
            <person name="Antonio M."/>
            <person name="Oren A."/>
            <person name="Chaudhuri R.R."/>
            <person name="La Ragione R."/>
            <person name="Hildebrand F."/>
            <person name="Pallen M.J."/>
        </authorList>
    </citation>
    <scope>NUCLEOTIDE SEQUENCE</scope>
    <source>
        <strain evidence="3">ChiHjej9B8-7071</strain>
    </source>
</reference>
<keyword evidence="1" id="KW-0812">Transmembrane</keyword>
<evidence type="ECO:0000256" key="1">
    <source>
        <dbReference type="SAM" id="Phobius"/>
    </source>
</evidence>
<protein>
    <submittedName>
        <fullName evidence="3">Zinc ribbon domain-containing protein</fullName>
    </submittedName>
</protein>
<dbReference type="AlphaFoldDB" id="A0A9D1A844"/>